<evidence type="ECO:0000256" key="6">
    <source>
        <dbReference type="PROSITE-ProRule" id="PRU00108"/>
    </source>
</evidence>
<gene>
    <name evidence="12" type="primary">LOC100329076</name>
</gene>
<evidence type="ECO:0000256" key="5">
    <source>
        <dbReference type="ARBA" id="ARBA00023242"/>
    </source>
</evidence>
<feature type="DNA-binding region" description="Homeobox" evidence="6">
    <location>
        <begin position="94"/>
        <end position="154"/>
    </location>
</feature>
<dbReference type="PANTHER" id="PTHR24332">
    <property type="entry name" value="HOMEOBOX PROTEIN CDX"/>
    <property type="match status" value="1"/>
</dbReference>
<dbReference type="EMBL" id="GU211182">
    <property type="protein sequence ID" value="ADB22399.1"/>
    <property type="molecule type" value="mRNA"/>
</dbReference>
<dbReference type="GO" id="GO:0009887">
    <property type="term" value="P:animal organ morphogenesis"/>
    <property type="evidence" value="ECO:0007669"/>
    <property type="project" value="TreeGrafter"/>
</dbReference>
<feature type="compositionally biased region" description="Polar residues" evidence="8">
    <location>
        <begin position="237"/>
        <end position="257"/>
    </location>
</feature>
<dbReference type="PROSITE" id="PS50071">
    <property type="entry name" value="HOMEOBOX_2"/>
    <property type="match status" value="1"/>
</dbReference>
<feature type="compositionally biased region" description="Acidic residues" evidence="8">
    <location>
        <begin position="181"/>
        <end position="207"/>
    </location>
</feature>
<dbReference type="InterPro" id="IPR047152">
    <property type="entry name" value="Caudal_homeobox"/>
</dbReference>
<dbReference type="GeneID" id="100329076"/>
<accession>D2XMR2</accession>
<reference evidence="10" key="1">
    <citation type="submission" date="2009-11" db="EMBL/GenBank/DDBJ databases">
        <authorList>
            <person name="Freeman R.M.Jr."/>
            <person name="Wu M."/>
            <person name="Gerhart J."/>
        </authorList>
    </citation>
    <scope>NUCLEOTIDE SEQUENCE</scope>
</reference>
<evidence type="ECO:0000256" key="8">
    <source>
        <dbReference type="SAM" id="MobiDB-lite"/>
    </source>
</evidence>
<evidence type="ECO:0000313" key="11">
    <source>
        <dbReference type="Proteomes" id="UP000694865"/>
    </source>
</evidence>
<dbReference type="InterPro" id="IPR001356">
    <property type="entry name" value="HD"/>
</dbReference>
<dbReference type="InterPro" id="IPR017970">
    <property type="entry name" value="Homeobox_CS"/>
</dbReference>
<dbReference type="PANTHER" id="PTHR24332:SF9">
    <property type="entry name" value="HOMEOTIC PROTEIN CAUDAL"/>
    <property type="match status" value="1"/>
</dbReference>
<dbReference type="PRINTS" id="PR00031">
    <property type="entry name" value="HTHREPRESSR"/>
</dbReference>
<sequence length="314" mass="35913">MFTWVVKDDVAVSLVSPANKRCTKMSRNADGLKIPTVHPSDAVELSSVAVLPEHRGYKLYRESLEHSDQADMTDIGAIETWSRQSKRGFVRAVTNRYRTPYSDIQKGILETAYIQNWGFITIEKKRYLARQLGLTERQIKVWFQNRRARDRRENKRKVQERGLLRKGSPGSLGDKQAEGEMNGDNEDCFEDQEIDMDEGDSDEDEEINERSDSTLSTEMPRDYTYSSPYTYDKPSPISVNRSPSNQIPSPNQVSPRESATPPPLRPLMIDITPYDIVNRSSKSSRKDYEPRKHQNEGLVENIDAPTREVVAVDP</sequence>
<dbReference type="InterPro" id="IPR009057">
    <property type="entry name" value="Homeodomain-like_sf"/>
</dbReference>
<keyword evidence="3 6" id="KW-0238">DNA-binding</keyword>
<protein>
    <submittedName>
        <fullName evidence="10 12">Caudal-like homeodomain transcription factor</fullName>
    </submittedName>
</protein>
<name>D2XMR2_SACKO</name>
<evidence type="ECO:0000256" key="1">
    <source>
        <dbReference type="ARBA" id="ARBA00004123"/>
    </source>
</evidence>
<dbReference type="Pfam" id="PF00046">
    <property type="entry name" value="Homeodomain"/>
    <property type="match status" value="1"/>
</dbReference>
<dbReference type="GO" id="GO:0000977">
    <property type="term" value="F:RNA polymerase II transcription regulatory region sequence-specific DNA binding"/>
    <property type="evidence" value="ECO:0007669"/>
    <property type="project" value="TreeGrafter"/>
</dbReference>
<reference evidence="12" key="2">
    <citation type="submission" date="2025-05" db="UniProtKB">
        <authorList>
            <consortium name="RefSeq"/>
        </authorList>
    </citation>
    <scope>IDENTIFICATION</scope>
</reference>
<comment type="subcellular location">
    <subcellularLocation>
        <location evidence="1 6 7">Nucleus</location>
    </subcellularLocation>
</comment>
<dbReference type="Gene3D" id="1.10.10.60">
    <property type="entry name" value="Homeodomain-like"/>
    <property type="match status" value="1"/>
</dbReference>
<keyword evidence="5 6" id="KW-0539">Nucleus</keyword>
<proteinExistence type="evidence at transcript level"/>
<dbReference type="KEGG" id="sko:100329076"/>
<dbReference type="CDD" id="cd00086">
    <property type="entry name" value="homeodomain"/>
    <property type="match status" value="1"/>
</dbReference>
<evidence type="ECO:0000259" key="9">
    <source>
        <dbReference type="PROSITE" id="PS50071"/>
    </source>
</evidence>
<dbReference type="SUPFAM" id="SSF46689">
    <property type="entry name" value="Homeodomain-like"/>
    <property type="match status" value="1"/>
</dbReference>
<evidence type="ECO:0000256" key="2">
    <source>
        <dbReference type="ARBA" id="ARBA00010341"/>
    </source>
</evidence>
<dbReference type="GO" id="GO:0005634">
    <property type="term" value="C:nucleus"/>
    <property type="evidence" value="ECO:0007669"/>
    <property type="project" value="UniProtKB-SubCell"/>
</dbReference>
<dbReference type="GO" id="GO:0000981">
    <property type="term" value="F:DNA-binding transcription factor activity, RNA polymerase II-specific"/>
    <property type="evidence" value="ECO:0007669"/>
    <property type="project" value="InterPro"/>
</dbReference>
<evidence type="ECO:0000313" key="10">
    <source>
        <dbReference type="EMBL" id="ADB22399.1"/>
    </source>
</evidence>
<dbReference type="SMART" id="SM00389">
    <property type="entry name" value="HOX"/>
    <property type="match status" value="1"/>
</dbReference>
<dbReference type="Proteomes" id="UP000694865">
    <property type="component" value="Unplaced"/>
</dbReference>
<dbReference type="RefSeq" id="NP_001164687.1">
    <property type="nucleotide sequence ID" value="NM_001171216.1"/>
</dbReference>
<dbReference type="PROSITE" id="PS00027">
    <property type="entry name" value="HOMEOBOX_1"/>
    <property type="match status" value="1"/>
</dbReference>
<evidence type="ECO:0000256" key="7">
    <source>
        <dbReference type="RuleBase" id="RU000682"/>
    </source>
</evidence>
<feature type="compositionally biased region" description="Basic and acidic residues" evidence="8">
    <location>
        <begin position="150"/>
        <end position="163"/>
    </location>
</feature>
<dbReference type="AlphaFoldDB" id="D2XMR2"/>
<feature type="domain" description="Homeobox" evidence="9">
    <location>
        <begin position="92"/>
        <end position="153"/>
    </location>
</feature>
<evidence type="ECO:0000256" key="3">
    <source>
        <dbReference type="ARBA" id="ARBA00023125"/>
    </source>
</evidence>
<comment type="similarity">
    <text evidence="2">Belongs to the Caudal homeobox family.</text>
</comment>
<dbReference type="GO" id="GO:0030154">
    <property type="term" value="P:cell differentiation"/>
    <property type="evidence" value="ECO:0007669"/>
    <property type="project" value="TreeGrafter"/>
</dbReference>
<dbReference type="InterPro" id="IPR000047">
    <property type="entry name" value="HTH_motif"/>
</dbReference>
<dbReference type="GO" id="GO:0009948">
    <property type="term" value="P:anterior/posterior axis specification"/>
    <property type="evidence" value="ECO:0007669"/>
    <property type="project" value="TreeGrafter"/>
</dbReference>
<feature type="region of interest" description="Disordered" evidence="8">
    <location>
        <begin position="150"/>
        <end position="314"/>
    </location>
</feature>
<feature type="compositionally biased region" description="Basic and acidic residues" evidence="8">
    <location>
        <begin position="284"/>
        <end position="295"/>
    </location>
</feature>
<keyword evidence="4 6" id="KW-0371">Homeobox</keyword>
<evidence type="ECO:0000256" key="4">
    <source>
        <dbReference type="ARBA" id="ARBA00023155"/>
    </source>
</evidence>
<evidence type="ECO:0000313" key="12">
    <source>
        <dbReference type="RefSeq" id="NP_001164687.1"/>
    </source>
</evidence>
<organism evidence="10">
    <name type="scientific">Saccoglossus kowalevskii</name>
    <name type="common">Acorn worm</name>
    <dbReference type="NCBI Taxonomy" id="10224"/>
    <lineage>
        <taxon>Eukaryota</taxon>
        <taxon>Metazoa</taxon>
        <taxon>Hemichordata</taxon>
        <taxon>Enteropneusta</taxon>
        <taxon>Harrimaniidae</taxon>
        <taxon>Saccoglossus</taxon>
    </lineage>
</organism>
<keyword evidence="11" id="KW-1185">Reference proteome</keyword>